<feature type="region of interest" description="Disordered" evidence="1">
    <location>
        <begin position="48"/>
        <end position="91"/>
    </location>
</feature>
<protein>
    <submittedName>
        <fullName evidence="2">Uncharacterized protein</fullName>
    </submittedName>
</protein>
<reference evidence="2" key="1">
    <citation type="submission" date="2020-05" db="EMBL/GenBank/DDBJ databases">
        <title>WGS assembly of Panicum virgatum.</title>
        <authorList>
            <person name="Lovell J.T."/>
            <person name="Jenkins J."/>
            <person name="Shu S."/>
            <person name="Juenger T.E."/>
            <person name="Schmutz J."/>
        </authorList>
    </citation>
    <scope>NUCLEOTIDE SEQUENCE</scope>
    <source>
        <strain evidence="2">AP13</strain>
    </source>
</reference>
<sequence>MPKHSTRTEPDPLPSLRATASSPPPACRAHATASLLAARALATGSSLAARTHATFPPPTRRAHATTARGWPRTRSPPPPGSPPVRAPPPFLPLAAHHCLLPARCSLPHPRHRPGLAAQPVHHGARENHHGLLPSSPTPAARWSRARRGSALGPTRQRRLGSRPRCVRG</sequence>
<gene>
    <name evidence="2" type="ORF">PVAP13_6NG280648</name>
</gene>
<feature type="region of interest" description="Disordered" evidence="1">
    <location>
        <begin position="1"/>
        <end position="27"/>
    </location>
</feature>
<comment type="caution">
    <text evidence="2">The sequence shown here is derived from an EMBL/GenBank/DDBJ whole genome shotgun (WGS) entry which is preliminary data.</text>
</comment>
<accession>A0A8T0R3M0</accession>
<feature type="compositionally biased region" description="Basic and acidic residues" evidence="1">
    <location>
        <begin position="1"/>
        <end position="10"/>
    </location>
</feature>
<evidence type="ECO:0000313" key="2">
    <source>
        <dbReference type="EMBL" id="KAG2579718.1"/>
    </source>
</evidence>
<proteinExistence type="predicted"/>
<dbReference type="Proteomes" id="UP000823388">
    <property type="component" value="Chromosome 6N"/>
</dbReference>
<organism evidence="2 3">
    <name type="scientific">Panicum virgatum</name>
    <name type="common">Blackwell switchgrass</name>
    <dbReference type="NCBI Taxonomy" id="38727"/>
    <lineage>
        <taxon>Eukaryota</taxon>
        <taxon>Viridiplantae</taxon>
        <taxon>Streptophyta</taxon>
        <taxon>Embryophyta</taxon>
        <taxon>Tracheophyta</taxon>
        <taxon>Spermatophyta</taxon>
        <taxon>Magnoliopsida</taxon>
        <taxon>Liliopsida</taxon>
        <taxon>Poales</taxon>
        <taxon>Poaceae</taxon>
        <taxon>PACMAD clade</taxon>
        <taxon>Panicoideae</taxon>
        <taxon>Panicodae</taxon>
        <taxon>Paniceae</taxon>
        <taxon>Panicinae</taxon>
        <taxon>Panicum</taxon>
        <taxon>Panicum sect. Hiantes</taxon>
    </lineage>
</organism>
<feature type="region of interest" description="Disordered" evidence="1">
    <location>
        <begin position="121"/>
        <end position="168"/>
    </location>
</feature>
<keyword evidence="3" id="KW-1185">Reference proteome</keyword>
<evidence type="ECO:0000256" key="1">
    <source>
        <dbReference type="SAM" id="MobiDB-lite"/>
    </source>
</evidence>
<feature type="compositionally biased region" description="Pro residues" evidence="1">
    <location>
        <begin position="74"/>
        <end position="91"/>
    </location>
</feature>
<evidence type="ECO:0000313" key="3">
    <source>
        <dbReference type="Proteomes" id="UP000823388"/>
    </source>
</evidence>
<dbReference type="EMBL" id="CM029048">
    <property type="protein sequence ID" value="KAG2579718.1"/>
    <property type="molecule type" value="Genomic_DNA"/>
</dbReference>
<feature type="compositionally biased region" description="Basic residues" evidence="1">
    <location>
        <begin position="155"/>
        <end position="168"/>
    </location>
</feature>
<dbReference type="AlphaFoldDB" id="A0A8T0R3M0"/>
<name>A0A8T0R3M0_PANVG</name>